<dbReference type="GO" id="GO:0000150">
    <property type="term" value="F:DNA strand exchange activity"/>
    <property type="evidence" value="ECO:0007669"/>
    <property type="project" value="InterPro"/>
</dbReference>
<sequence length="199" mass="23428">NEAYKGTYLYNTRTYIRGKHVSLPKSEWERIDNNHEAIISAELFAQVTQLKAKKVTQKKHSQPPKIPSILTGLIRCEHCDHSLIGSYNHQGYQYFSCRYCKGQGEKMKSCRVDRIEQSIKEKLGQEVVKPRQIASKTRFLREIERLKKQKLSFFQDYKDNLMTREDYIAKKMLIDETVKNLEEQLNEANKVQLLTKDKL</sequence>
<dbReference type="Pfam" id="PF13408">
    <property type="entry name" value="Zn_ribbon_recom"/>
    <property type="match status" value="1"/>
</dbReference>
<dbReference type="PANTHER" id="PTHR30461:SF2">
    <property type="entry name" value="SERINE RECOMBINASE PINE-RELATED"/>
    <property type="match status" value="1"/>
</dbReference>
<dbReference type="Proteomes" id="UP001270004">
    <property type="component" value="Unassembled WGS sequence"/>
</dbReference>
<name>A0AAW9DIL6_STRSU</name>
<feature type="coiled-coil region" evidence="3">
    <location>
        <begin position="164"/>
        <end position="198"/>
    </location>
</feature>
<dbReference type="Gene3D" id="3.90.1750.20">
    <property type="entry name" value="Putative Large Serine Recombinase, Chain B, Domain 2"/>
    <property type="match status" value="1"/>
</dbReference>
<evidence type="ECO:0000259" key="4">
    <source>
        <dbReference type="Pfam" id="PF07508"/>
    </source>
</evidence>
<feature type="non-terminal residue" evidence="6">
    <location>
        <position position="1"/>
    </location>
</feature>
<keyword evidence="1" id="KW-0238">DNA-binding</keyword>
<feature type="domain" description="Recombinase zinc beta ribbon" evidence="5">
    <location>
        <begin position="69"/>
        <end position="123"/>
    </location>
</feature>
<protein>
    <submittedName>
        <fullName evidence="6">Recombinase family protein</fullName>
    </submittedName>
</protein>
<feature type="domain" description="Recombinase" evidence="4">
    <location>
        <begin position="1"/>
        <end position="52"/>
    </location>
</feature>
<keyword evidence="3" id="KW-0175">Coiled coil</keyword>
<dbReference type="InterPro" id="IPR011109">
    <property type="entry name" value="DNA_bind_recombinase_dom"/>
</dbReference>
<dbReference type="InterPro" id="IPR025827">
    <property type="entry name" value="Zn_ribbon_recom_dom"/>
</dbReference>
<organism evidence="6 7">
    <name type="scientific">Streptococcus suis</name>
    <dbReference type="NCBI Taxonomy" id="1307"/>
    <lineage>
        <taxon>Bacteria</taxon>
        <taxon>Bacillati</taxon>
        <taxon>Bacillota</taxon>
        <taxon>Bacilli</taxon>
        <taxon>Lactobacillales</taxon>
        <taxon>Streptococcaceae</taxon>
        <taxon>Streptococcus</taxon>
    </lineage>
</organism>
<comment type="caution">
    <text evidence="6">The sequence shown here is derived from an EMBL/GenBank/DDBJ whole genome shotgun (WGS) entry which is preliminary data.</text>
</comment>
<evidence type="ECO:0000256" key="2">
    <source>
        <dbReference type="ARBA" id="ARBA00023172"/>
    </source>
</evidence>
<evidence type="ECO:0000313" key="6">
    <source>
        <dbReference type="EMBL" id="MDX5038940.1"/>
    </source>
</evidence>
<proteinExistence type="predicted"/>
<dbReference type="InterPro" id="IPR038109">
    <property type="entry name" value="DNA_bind_recomb_sf"/>
</dbReference>
<dbReference type="InterPro" id="IPR050639">
    <property type="entry name" value="SSR_resolvase"/>
</dbReference>
<accession>A0AAW9DIL6</accession>
<evidence type="ECO:0000256" key="1">
    <source>
        <dbReference type="ARBA" id="ARBA00023125"/>
    </source>
</evidence>
<reference evidence="6" key="1">
    <citation type="submission" date="2023-11" db="EMBL/GenBank/DDBJ databases">
        <title>Antimicrobial resistance in invasive Streptococcus suis isolated in Spain and the associated genetic mechanisms.</title>
        <authorList>
            <person name="Uruen C."/>
            <person name="Arenas J.A."/>
        </authorList>
    </citation>
    <scope>NUCLEOTIDE SEQUENCE</scope>
    <source>
        <strain evidence="6">Ss_70</strain>
    </source>
</reference>
<dbReference type="PANTHER" id="PTHR30461">
    <property type="entry name" value="DNA-INVERTASE FROM LAMBDOID PROPHAGE"/>
    <property type="match status" value="1"/>
</dbReference>
<dbReference type="Pfam" id="PF07508">
    <property type="entry name" value="Recombinase"/>
    <property type="match status" value="1"/>
</dbReference>
<evidence type="ECO:0000259" key="5">
    <source>
        <dbReference type="Pfam" id="PF13408"/>
    </source>
</evidence>
<feature type="non-terminal residue" evidence="6">
    <location>
        <position position="199"/>
    </location>
</feature>
<evidence type="ECO:0000313" key="7">
    <source>
        <dbReference type="Proteomes" id="UP001270004"/>
    </source>
</evidence>
<keyword evidence="2" id="KW-0233">DNA recombination</keyword>
<gene>
    <name evidence="6" type="ORF">SHY70_11810</name>
</gene>
<dbReference type="RefSeq" id="WP_319444453.1">
    <property type="nucleotide sequence ID" value="NZ_JAWWZK010000185.1"/>
</dbReference>
<evidence type="ECO:0000256" key="3">
    <source>
        <dbReference type="SAM" id="Coils"/>
    </source>
</evidence>
<dbReference type="EMBL" id="JAWWZK010000185">
    <property type="protein sequence ID" value="MDX5038940.1"/>
    <property type="molecule type" value="Genomic_DNA"/>
</dbReference>
<dbReference type="GO" id="GO:0003677">
    <property type="term" value="F:DNA binding"/>
    <property type="evidence" value="ECO:0007669"/>
    <property type="project" value="UniProtKB-KW"/>
</dbReference>
<dbReference type="AlphaFoldDB" id="A0AAW9DIL6"/>